<dbReference type="EMBL" id="JBHUFA010000004">
    <property type="protein sequence ID" value="MFD1696318.1"/>
    <property type="molecule type" value="Genomic_DNA"/>
</dbReference>
<organism evidence="1 2">
    <name type="scientific">Roseibium aestuarii</name>
    <dbReference type="NCBI Taxonomy" id="2600299"/>
    <lineage>
        <taxon>Bacteria</taxon>
        <taxon>Pseudomonadati</taxon>
        <taxon>Pseudomonadota</taxon>
        <taxon>Alphaproteobacteria</taxon>
        <taxon>Hyphomicrobiales</taxon>
        <taxon>Stappiaceae</taxon>
        <taxon>Roseibium</taxon>
    </lineage>
</organism>
<sequence>MATNSHVMKAGLVPAFFMEAGLMGRVQAVPEREPAVLLPNCNEERVPSAGVEKNACDRCGNQ</sequence>
<gene>
    <name evidence="1" type="ORF">ACFSC7_12385</name>
</gene>
<evidence type="ECO:0000313" key="2">
    <source>
        <dbReference type="Proteomes" id="UP001597327"/>
    </source>
</evidence>
<name>A0ABW4JYU6_9HYPH</name>
<protein>
    <submittedName>
        <fullName evidence="1">Uncharacterized protein</fullName>
    </submittedName>
</protein>
<dbReference type="RefSeq" id="WP_149892790.1">
    <property type="nucleotide sequence ID" value="NZ_JBHUFA010000004.1"/>
</dbReference>
<evidence type="ECO:0000313" key="1">
    <source>
        <dbReference type="EMBL" id="MFD1696318.1"/>
    </source>
</evidence>
<dbReference type="Proteomes" id="UP001597327">
    <property type="component" value="Unassembled WGS sequence"/>
</dbReference>
<comment type="caution">
    <text evidence="1">The sequence shown here is derived from an EMBL/GenBank/DDBJ whole genome shotgun (WGS) entry which is preliminary data.</text>
</comment>
<keyword evidence="2" id="KW-1185">Reference proteome</keyword>
<reference evidence="2" key="1">
    <citation type="journal article" date="2019" name="Int. J. Syst. Evol. Microbiol.">
        <title>The Global Catalogue of Microorganisms (GCM) 10K type strain sequencing project: providing services to taxonomists for standard genome sequencing and annotation.</title>
        <authorList>
            <consortium name="The Broad Institute Genomics Platform"/>
            <consortium name="The Broad Institute Genome Sequencing Center for Infectious Disease"/>
            <person name="Wu L."/>
            <person name="Ma J."/>
        </authorList>
    </citation>
    <scope>NUCLEOTIDE SEQUENCE [LARGE SCALE GENOMIC DNA]</scope>
    <source>
        <strain evidence="2">JCM 3369</strain>
    </source>
</reference>
<proteinExistence type="predicted"/>
<accession>A0ABW4JYU6</accession>